<feature type="domain" description="ABC transmembrane type-2" evidence="10">
    <location>
        <begin position="26"/>
        <end position="249"/>
    </location>
</feature>
<evidence type="ECO:0000256" key="5">
    <source>
        <dbReference type="ARBA" id="ARBA00022519"/>
    </source>
</evidence>
<dbReference type="GO" id="GO:0043190">
    <property type="term" value="C:ATP-binding cassette (ABC) transporter complex"/>
    <property type="evidence" value="ECO:0007669"/>
    <property type="project" value="InterPro"/>
</dbReference>
<name>A0A847ETG1_9BACT</name>
<dbReference type="Proteomes" id="UP000554004">
    <property type="component" value="Unassembled WGS sequence"/>
</dbReference>
<comment type="caution">
    <text evidence="11">The sequence shown here is derived from an EMBL/GenBank/DDBJ whole genome shotgun (WGS) entry which is preliminary data.</text>
</comment>
<organism evidence="11 12">
    <name type="scientific">Candidatus Dojkabacteria bacterium</name>
    <dbReference type="NCBI Taxonomy" id="2099670"/>
    <lineage>
        <taxon>Bacteria</taxon>
        <taxon>Candidatus Dojkabacteria</taxon>
    </lineage>
</organism>
<dbReference type="InterPro" id="IPR013525">
    <property type="entry name" value="ABC2_TM"/>
</dbReference>
<proteinExistence type="inferred from homology"/>
<dbReference type="PROSITE" id="PS51012">
    <property type="entry name" value="ABC_TM2"/>
    <property type="match status" value="1"/>
</dbReference>
<dbReference type="InterPro" id="IPR047817">
    <property type="entry name" value="ABC2_TM_bact-type"/>
</dbReference>
<keyword evidence="6 9" id="KW-0812">Transmembrane</keyword>
<evidence type="ECO:0000256" key="7">
    <source>
        <dbReference type="ARBA" id="ARBA00022989"/>
    </source>
</evidence>
<dbReference type="Pfam" id="PF01061">
    <property type="entry name" value="ABC2_membrane"/>
    <property type="match status" value="1"/>
</dbReference>
<keyword evidence="8 9" id="KW-0472">Membrane</keyword>
<sequence>MRSNDLDLYKQFVKTTFKMRYKGSILGFFWVLLKPFFMFLILFMIFSRVSGSTTGLTSQQYAVYLLSGLIVYTFFNEGMIWGMGAIMERAGLIVKINFRREVVVASSLTMALINFSINLGIVIAVALILNISLTFLGLAYILLICFTMFLALYGVSFFTSIWLVHVRDLQHIMELVLQLLFYASAVFFPIEMIPENFRFIVYYNPVARFIKAVREALIYGNITDTKFVLVALVTSLILVVIGSRYFNRHIKKIAEHF</sequence>
<keyword evidence="3 9" id="KW-0813">Transport</keyword>
<dbReference type="PANTHER" id="PTHR30413">
    <property type="entry name" value="INNER MEMBRANE TRANSPORT PERMEASE"/>
    <property type="match status" value="1"/>
</dbReference>
<keyword evidence="7 9" id="KW-1133">Transmembrane helix</keyword>
<accession>A0A847ETG1</accession>
<comment type="subcellular location">
    <subcellularLocation>
        <location evidence="1">Cell inner membrane</location>
        <topology evidence="1">Multi-pass membrane protein</topology>
    </subcellularLocation>
    <subcellularLocation>
        <location evidence="9">Cell membrane</location>
        <topology evidence="9">Multi-pass membrane protein</topology>
    </subcellularLocation>
</comment>
<evidence type="ECO:0000256" key="3">
    <source>
        <dbReference type="ARBA" id="ARBA00022448"/>
    </source>
</evidence>
<comment type="similarity">
    <text evidence="2 9">Belongs to the ABC-2 integral membrane protein family.</text>
</comment>
<feature type="transmembrane region" description="Helical" evidence="9">
    <location>
        <begin position="102"/>
        <end position="129"/>
    </location>
</feature>
<evidence type="ECO:0000313" key="12">
    <source>
        <dbReference type="Proteomes" id="UP000554004"/>
    </source>
</evidence>
<protein>
    <recommendedName>
        <fullName evidence="9">Transport permease protein</fullName>
    </recommendedName>
</protein>
<evidence type="ECO:0000313" key="11">
    <source>
        <dbReference type="EMBL" id="NLE31015.1"/>
    </source>
</evidence>
<feature type="transmembrane region" description="Helical" evidence="9">
    <location>
        <begin position="175"/>
        <end position="193"/>
    </location>
</feature>
<dbReference type="PIRSF" id="PIRSF006648">
    <property type="entry name" value="DrrB"/>
    <property type="match status" value="1"/>
</dbReference>
<evidence type="ECO:0000256" key="8">
    <source>
        <dbReference type="ARBA" id="ARBA00023136"/>
    </source>
</evidence>
<keyword evidence="4 9" id="KW-1003">Cell membrane</keyword>
<keyword evidence="5" id="KW-0997">Cell inner membrane</keyword>
<feature type="transmembrane region" description="Helical" evidence="9">
    <location>
        <begin position="135"/>
        <end position="163"/>
    </location>
</feature>
<gene>
    <name evidence="11" type="ORF">GX618_01940</name>
</gene>
<evidence type="ECO:0000256" key="1">
    <source>
        <dbReference type="ARBA" id="ARBA00004429"/>
    </source>
</evidence>
<dbReference type="AlphaFoldDB" id="A0A847ETG1"/>
<feature type="transmembrane region" description="Helical" evidence="9">
    <location>
        <begin position="227"/>
        <end position="246"/>
    </location>
</feature>
<dbReference type="GO" id="GO:0015920">
    <property type="term" value="P:lipopolysaccharide transport"/>
    <property type="evidence" value="ECO:0007669"/>
    <property type="project" value="TreeGrafter"/>
</dbReference>
<dbReference type="EMBL" id="JAAZAL010000074">
    <property type="protein sequence ID" value="NLE31015.1"/>
    <property type="molecule type" value="Genomic_DNA"/>
</dbReference>
<reference evidence="11 12" key="1">
    <citation type="journal article" date="2020" name="Biotechnol. Biofuels">
        <title>New insights from the biogas microbiome by comprehensive genome-resolved metagenomics of nearly 1600 species originating from multiple anaerobic digesters.</title>
        <authorList>
            <person name="Campanaro S."/>
            <person name="Treu L."/>
            <person name="Rodriguez-R L.M."/>
            <person name="Kovalovszki A."/>
            <person name="Ziels R.M."/>
            <person name="Maus I."/>
            <person name="Zhu X."/>
            <person name="Kougias P.G."/>
            <person name="Basile A."/>
            <person name="Luo G."/>
            <person name="Schluter A."/>
            <person name="Konstantinidis K.T."/>
            <person name="Angelidaki I."/>
        </authorList>
    </citation>
    <scope>NUCLEOTIDE SEQUENCE [LARGE SCALE GENOMIC DNA]</scope>
    <source>
        <strain evidence="11">AS06rmzACSIP_421</strain>
    </source>
</reference>
<dbReference type="PANTHER" id="PTHR30413:SF8">
    <property type="entry name" value="TRANSPORT PERMEASE PROTEIN"/>
    <property type="match status" value="1"/>
</dbReference>
<feature type="transmembrane region" description="Helical" evidence="9">
    <location>
        <begin position="21"/>
        <end position="46"/>
    </location>
</feature>
<evidence type="ECO:0000256" key="6">
    <source>
        <dbReference type="ARBA" id="ARBA00022692"/>
    </source>
</evidence>
<evidence type="ECO:0000256" key="9">
    <source>
        <dbReference type="RuleBase" id="RU361157"/>
    </source>
</evidence>
<evidence type="ECO:0000256" key="2">
    <source>
        <dbReference type="ARBA" id="ARBA00007783"/>
    </source>
</evidence>
<evidence type="ECO:0000256" key="4">
    <source>
        <dbReference type="ARBA" id="ARBA00022475"/>
    </source>
</evidence>
<dbReference type="GO" id="GO:0140359">
    <property type="term" value="F:ABC-type transporter activity"/>
    <property type="evidence" value="ECO:0007669"/>
    <property type="project" value="InterPro"/>
</dbReference>
<feature type="transmembrane region" description="Helical" evidence="9">
    <location>
        <begin position="61"/>
        <end position="81"/>
    </location>
</feature>
<evidence type="ECO:0000259" key="10">
    <source>
        <dbReference type="PROSITE" id="PS51012"/>
    </source>
</evidence>
<dbReference type="InterPro" id="IPR000412">
    <property type="entry name" value="ABC_2_transport"/>
</dbReference>